<evidence type="ECO:0000313" key="2">
    <source>
        <dbReference type="Proteomes" id="UP000076502"/>
    </source>
</evidence>
<dbReference type="AlphaFoldDB" id="A0A154PE46"/>
<proteinExistence type="predicted"/>
<evidence type="ECO:0000313" key="1">
    <source>
        <dbReference type="EMBL" id="KZC10111.1"/>
    </source>
</evidence>
<dbReference type="EMBL" id="KQ434886">
    <property type="protein sequence ID" value="KZC10111.1"/>
    <property type="molecule type" value="Genomic_DNA"/>
</dbReference>
<accession>A0A154PE46</accession>
<name>A0A154PE46_DUFNO</name>
<organism evidence="1 2">
    <name type="scientific">Dufourea novaeangliae</name>
    <name type="common">Sweat bee</name>
    <dbReference type="NCBI Taxonomy" id="178035"/>
    <lineage>
        <taxon>Eukaryota</taxon>
        <taxon>Metazoa</taxon>
        <taxon>Ecdysozoa</taxon>
        <taxon>Arthropoda</taxon>
        <taxon>Hexapoda</taxon>
        <taxon>Insecta</taxon>
        <taxon>Pterygota</taxon>
        <taxon>Neoptera</taxon>
        <taxon>Endopterygota</taxon>
        <taxon>Hymenoptera</taxon>
        <taxon>Apocrita</taxon>
        <taxon>Aculeata</taxon>
        <taxon>Apoidea</taxon>
        <taxon>Anthophila</taxon>
        <taxon>Halictidae</taxon>
        <taxon>Rophitinae</taxon>
        <taxon>Dufourea</taxon>
    </lineage>
</organism>
<dbReference type="Proteomes" id="UP000076502">
    <property type="component" value="Unassembled WGS sequence"/>
</dbReference>
<gene>
    <name evidence="1" type="ORF">WN55_01094</name>
</gene>
<reference evidence="1 2" key="1">
    <citation type="submission" date="2015-07" db="EMBL/GenBank/DDBJ databases">
        <title>The genome of Dufourea novaeangliae.</title>
        <authorList>
            <person name="Pan H."/>
            <person name="Kapheim K."/>
        </authorList>
    </citation>
    <scope>NUCLEOTIDE SEQUENCE [LARGE SCALE GENOMIC DNA]</scope>
    <source>
        <strain evidence="1">0120121106</strain>
        <tissue evidence="1">Whole body</tissue>
    </source>
</reference>
<sequence length="51" mass="5664">MMGVPIREVLLYGCRVLATIQDRKCSDDSSDRRKDTFCRGNNCGNGGNGKR</sequence>
<keyword evidence="2" id="KW-1185">Reference proteome</keyword>
<protein>
    <submittedName>
        <fullName evidence="1">Uncharacterized protein</fullName>
    </submittedName>
</protein>